<dbReference type="EMBL" id="CP066776">
    <property type="protein sequence ID" value="QQL44664.1"/>
    <property type="molecule type" value="Genomic_DNA"/>
</dbReference>
<dbReference type="InterPro" id="IPR013320">
    <property type="entry name" value="ConA-like_dom_sf"/>
</dbReference>
<dbReference type="AlphaFoldDB" id="A0A6B3L8M4"/>
<dbReference type="InterPro" id="IPR013424">
    <property type="entry name" value="Ice-binding_C"/>
</dbReference>
<evidence type="ECO:0000313" key="2">
    <source>
        <dbReference type="Proteomes" id="UP000475117"/>
    </source>
</evidence>
<dbReference type="Gene3D" id="2.60.120.200">
    <property type="match status" value="1"/>
</dbReference>
<name>A0A6B3L8M4_9BACT</name>
<gene>
    <name evidence="1" type="ORF">G3M56_012355</name>
</gene>
<protein>
    <submittedName>
        <fullName evidence="1">PEP-CTERM sorting domain-containing protein</fullName>
    </submittedName>
</protein>
<dbReference type="Pfam" id="PF13385">
    <property type="entry name" value="Laminin_G_3"/>
    <property type="match status" value="1"/>
</dbReference>
<proteinExistence type="predicted"/>
<dbReference type="KEGG" id="soa:G3M56_012355"/>
<keyword evidence="2" id="KW-1185">Reference proteome</keyword>
<dbReference type="Proteomes" id="UP000475117">
    <property type="component" value="Chromosome"/>
</dbReference>
<dbReference type="NCBIfam" id="TIGR02595">
    <property type="entry name" value="PEP_CTERM"/>
    <property type="match status" value="1"/>
</dbReference>
<organism evidence="1 2">
    <name type="scientific">Sulfuriroseicoccus oceanibius</name>
    <dbReference type="NCBI Taxonomy" id="2707525"/>
    <lineage>
        <taxon>Bacteria</taxon>
        <taxon>Pseudomonadati</taxon>
        <taxon>Verrucomicrobiota</taxon>
        <taxon>Verrucomicrobiia</taxon>
        <taxon>Verrucomicrobiales</taxon>
        <taxon>Verrucomicrobiaceae</taxon>
        <taxon>Sulfuriroseicoccus</taxon>
    </lineage>
</organism>
<evidence type="ECO:0000313" key="1">
    <source>
        <dbReference type="EMBL" id="QQL44664.1"/>
    </source>
</evidence>
<reference evidence="1 2" key="1">
    <citation type="submission" date="2020-12" db="EMBL/GenBank/DDBJ databases">
        <title>Sulforoseuscoccus oceanibium gen. nov., sp. nov., a representative of the phylum Verrucomicrobia with special cytoplasmic membrane, and proposal of Sulforoseuscoccusaceae fam. nov.</title>
        <authorList>
            <person name="Xi F."/>
        </authorList>
    </citation>
    <scope>NUCLEOTIDE SEQUENCE [LARGE SCALE GENOMIC DNA]</scope>
    <source>
        <strain evidence="1 2">T37</strain>
    </source>
</reference>
<sequence>MMRILLSSSVVAMFAMSHASAAMVAYFTFDNELDMGENTGTGVMDWNQSSDVAAVPGRFGGGGGFFAGASQFWDADFDVLGVTMTSFTISMHVQGDADAWRDYLSFGNADGIAFLEHTGGNTTALWGVGGADGVNVQSPTDVSSGWHHLGVVGDGATLSYYVNGAFVGSTNNFSTGTMTSFQLGSRWGDGVRAITADIDDVAIFDEVLSADQMAFLSLNAAGSATQVPEPGLQALLALGGFTWIMRRRQR</sequence>
<dbReference type="RefSeq" id="WP_164364333.1">
    <property type="nucleotide sequence ID" value="NZ_CP066776.1"/>
</dbReference>
<accession>A0A6B3L8M4</accession>
<dbReference type="SUPFAM" id="SSF49899">
    <property type="entry name" value="Concanavalin A-like lectins/glucanases"/>
    <property type="match status" value="1"/>
</dbReference>